<evidence type="ECO:0000313" key="1">
    <source>
        <dbReference type="EMBL" id="KAJ3257533.1"/>
    </source>
</evidence>
<evidence type="ECO:0008006" key="3">
    <source>
        <dbReference type="Google" id="ProtNLM"/>
    </source>
</evidence>
<reference evidence="1" key="1">
    <citation type="submission" date="2020-05" db="EMBL/GenBank/DDBJ databases">
        <title>Phylogenomic resolution of chytrid fungi.</title>
        <authorList>
            <person name="Stajich J.E."/>
            <person name="Amses K."/>
            <person name="Simmons R."/>
            <person name="Seto K."/>
            <person name="Myers J."/>
            <person name="Bonds A."/>
            <person name="Quandt C.A."/>
            <person name="Barry K."/>
            <person name="Liu P."/>
            <person name="Grigoriev I."/>
            <person name="Longcore J.E."/>
            <person name="James T.Y."/>
        </authorList>
    </citation>
    <scope>NUCLEOTIDE SEQUENCE</scope>
    <source>
        <strain evidence="1">PLAUS21</strain>
    </source>
</reference>
<name>A0AAD5Y5T1_9FUNG</name>
<dbReference type="EMBL" id="JADGKB010000037">
    <property type="protein sequence ID" value="KAJ3257533.1"/>
    <property type="molecule type" value="Genomic_DNA"/>
</dbReference>
<keyword evidence="2" id="KW-1185">Reference proteome</keyword>
<dbReference type="Gene3D" id="2.30.29.30">
    <property type="entry name" value="Pleckstrin-homology domain (PH domain)/Phosphotyrosine-binding domain (PTB)"/>
    <property type="match status" value="1"/>
</dbReference>
<dbReference type="InterPro" id="IPR011993">
    <property type="entry name" value="PH-like_dom_sf"/>
</dbReference>
<dbReference type="AlphaFoldDB" id="A0AAD5Y5T1"/>
<proteinExistence type="predicted"/>
<gene>
    <name evidence="1" type="ORF">HK103_004442</name>
</gene>
<accession>A0AAD5Y5T1</accession>
<sequence length="275" mass="31476">MSRRILIVIHSDNSDVPTDAADFVLSIHFYTKGNESSGIVSSPSISSMSSLSNLNFFKKQQHQMFNFHDKIPASPQSLGVFLGELSLVVPASHQFAKIPSSHAINSPKKEIGRLSIQMGIYDDYHYIPLPELPMEMMSYADYLNFYLYTKGGLIWDKKWVVASTDGLLVYNAEYRENRDPIAWLPFKQLLKIEKANREFMAAPNCLELSISLPWIDDLHVFLPTEVSSTWKDQVAEAGQVGKNNVIVYITADSKERMSRWKDFLECHILRNRMRH</sequence>
<comment type="caution">
    <text evidence="1">The sequence shown here is derived from an EMBL/GenBank/DDBJ whole genome shotgun (WGS) entry which is preliminary data.</text>
</comment>
<organism evidence="1 2">
    <name type="scientific">Boothiomyces macroporosus</name>
    <dbReference type="NCBI Taxonomy" id="261099"/>
    <lineage>
        <taxon>Eukaryota</taxon>
        <taxon>Fungi</taxon>
        <taxon>Fungi incertae sedis</taxon>
        <taxon>Chytridiomycota</taxon>
        <taxon>Chytridiomycota incertae sedis</taxon>
        <taxon>Chytridiomycetes</taxon>
        <taxon>Rhizophydiales</taxon>
        <taxon>Terramycetaceae</taxon>
        <taxon>Boothiomyces</taxon>
    </lineage>
</organism>
<evidence type="ECO:0000313" key="2">
    <source>
        <dbReference type="Proteomes" id="UP001210925"/>
    </source>
</evidence>
<protein>
    <recommendedName>
        <fullName evidence="3">PH domain-containing protein</fullName>
    </recommendedName>
</protein>
<dbReference type="Proteomes" id="UP001210925">
    <property type="component" value="Unassembled WGS sequence"/>
</dbReference>